<dbReference type="InterPro" id="IPR018488">
    <property type="entry name" value="cNMP-bd_CS"/>
</dbReference>
<comment type="caution">
    <text evidence="2">The sequence shown here is derived from an EMBL/GenBank/DDBJ whole genome shotgun (WGS) entry which is preliminary data.</text>
</comment>
<dbReference type="PROSITE" id="PS00888">
    <property type="entry name" value="CNMP_BINDING_1"/>
    <property type="match status" value="1"/>
</dbReference>
<dbReference type="PROSITE" id="PS50042">
    <property type="entry name" value="CNMP_BINDING_3"/>
    <property type="match status" value="1"/>
</dbReference>
<dbReference type="Gene3D" id="2.60.120.10">
    <property type="entry name" value="Jelly Rolls"/>
    <property type="match status" value="1"/>
</dbReference>
<dbReference type="EMBL" id="DTGR01000199">
    <property type="protein sequence ID" value="HHS30531.1"/>
    <property type="molecule type" value="Genomic_DNA"/>
</dbReference>
<dbReference type="SMART" id="SM00100">
    <property type="entry name" value="cNMP"/>
    <property type="match status" value="1"/>
</dbReference>
<gene>
    <name evidence="2" type="ORF">ENV52_12625</name>
</gene>
<sequence length="165" mass="18615">MVDQQFFQKIFLFQDMDAAELRQILKIAQPRTYPAGAVIITEGEAGTSMFIMQEGEVDITKRLGLVLDEEVPRERIIIRLKADEGVCFGEMALLENEPRSATVTAATDCHLLEIAREDFLTLIQQNRVLGCKLLLRLAQLLSRHLRKTNQDMVKLTTAMAIALGR</sequence>
<reference evidence="2" key="1">
    <citation type="journal article" date="2020" name="mSystems">
        <title>Genome- and Community-Level Interaction Insights into Carbon Utilization and Element Cycling Functions of Hydrothermarchaeota in Hydrothermal Sediment.</title>
        <authorList>
            <person name="Zhou Z."/>
            <person name="Liu Y."/>
            <person name="Xu W."/>
            <person name="Pan J."/>
            <person name="Luo Z.H."/>
            <person name="Li M."/>
        </authorList>
    </citation>
    <scope>NUCLEOTIDE SEQUENCE [LARGE SCALE GENOMIC DNA]</scope>
    <source>
        <strain evidence="2">SpSt-767</strain>
    </source>
</reference>
<accession>A0A7V6DQW0</accession>
<dbReference type="PROSITE" id="PS00889">
    <property type="entry name" value="CNMP_BINDING_2"/>
    <property type="match status" value="1"/>
</dbReference>
<feature type="domain" description="Cyclic nucleotide-binding" evidence="1">
    <location>
        <begin position="12"/>
        <end position="123"/>
    </location>
</feature>
<evidence type="ECO:0000313" key="2">
    <source>
        <dbReference type="EMBL" id="HHS30531.1"/>
    </source>
</evidence>
<dbReference type="AlphaFoldDB" id="A0A7V6DQW0"/>
<dbReference type="CDD" id="cd00038">
    <property type="entry name" value="CAP_ED"/>
    <property type="match status" value="1"/>
</dbReference>
<dbReference type="InterPro" id="IPR050503">
    <property type="entry name" value="cAMP-dep_PK_reg_su-like"/>
</dbReference>
<proteinExistence type="predicted"/>
<dbReference type="GO" id="GO:0005952">
    <property type="term" value="C:cAMP-dependent protein kinase complex"/>
    <property type="evidence" value="ECO:0007669"/>
    <property type="project" value="InterPro"/>
</dbReference>
<organism evidence="2">
    <name type="scientific">Desulfobacca acetoxidans</name>
    <dbReference type="NCBI Taxonomy" id="60893"/>
    <lineage>
        <taxon>Bacteria</taxon>
        <taxon>Pseudomonadati</taxon>
        <taxon>Thermodesulfobacteriota</taxon>
        <taxon>Desulfobaccia</taxon>
        <taxon>Desulfobaccales</taxon>
        <taxon>Desulfobaccaceae</taxon>
        <taxon>Desulfobacca</taxon>
    </lineage>
</organism>
<evidence type="ECO:0000259" key="1">
    <source>
        <dbReference type="PROSITE" id="PS50042"/>
    </source>
</evidence>
<dbReference type="InterPro" id="IPR018490">
    <property type="entry name" value="cNMP-bd_dom_sf"/>
</dbReference>
<protein>
    <submittedName>
        <fullName evidence="2">Cyclic nucleotide-binding domain-containing protein</fullName>
    </submittedName>
</protein>
<dbReference type="Pfam" id="PF00027">
    <property type="entry name" value="cNMP_binding"/>
    <property type="match status" value="1"/>
</dbReference>
<dbReference type="PANTHER" id="PTHR11635">
    <property type="entry name" value="CAMP-DEPENDENT PROTEIN KINASE REGULATORY CHAIN"/>
    <property type="match status" value="1"/>
</dbReference>
<dbReference type="PANTHER" id="PTHR11635:SF152">
    <property type="entry name" value="CAMP-DEPENDENT PROTEIN KINASE TYPE I REGULATORY SUBUNIT-RELATED"/>
    <property type="match status" value="1"/>
</dbReference>
<dbReference type="PRINTS" id="PR00103">
    <property type="entry name" value="CAMPKINASE"/>
</dbReference>
<name>A0A7V6DQW0_9BACT</name>
<dbReference type="GO" id="GO:0005829">
    <property type="term" value="C:cytosol"/>
    <property type="evidence" value="ECO:0007669"/>
    <property type="project" value="TreeGrafter"/>
</dbReference>
<dbReference type="InterPro" id="IPR014710">
    <property type="entry name" value="RmlC-like_jellyroll"/>
</dbReference>
<dbReference type="SUPFAM" id="SSF51206">
    <property type="entry name" value="cAMP-binding domain-like"/>
    <property type="match status" value="1"/>
</dbReference>
<dbReference type="InterPro" id="IPR000595">
    <property type="entry name" value="cNMP-bd_dom"/>
</dbReference>